<feature type="domain" description="Major facilitator superfamily (MFS) profile" evidence="9">
    <location>
        <begin position="12"/>
        <end position="407"/>
    </location>
</feature>
<feature type="transmembrane region" description="Helical" evidence="8">
    <location>
        <begin position="210"/>
        <end position="235"/>
    </location>
</feature>
<proteinExistence type="inferred from homology"/>
<dbReference type="Gene3D" id="1.20.1250.20">
    <property type="entry name" value="MFS general substrate transporter like domains"/>
    <property type="match status" value="1"/>
</dbReference>
<dbReference type="PROSITE" id="PS00216">
    <property type="entry name" value="SUGAR_TRANSPORT_1"/>
    <property type="match status" value="1"/>
</dbReference>
<evidence type="ECO:0000256" key="5">
    <source>
        <dbReference type="ARBA" id="ARBA00022692"/>
    </source>
</evidence>
<feature type="transmembrane region" description="Helical" evidence="8">
    <location>
        <begin position="169"/>
        <end position="189"/>
    </location>
</feature>
<dbReference type="GO" id="GO:0022857">
    <property type="term" value="F:transmembrane transporter activity"/>
    <property type="evidence" value="ECO:0007669"/>
    <property type="project" value="InterPro"/>
</dbReference>
<dbReference type="AlphaFoldDB" id="A0AAE5BW58"/>
<dbReference type="CDD" id="cd17388">
    <property type="entry name" value="MFS_TetA"/>
    <property type="match status" value="1"/>
</dbReference>
<evidence type="ECO:0000256" key="1">
    <source>
        <dbReference type="ARBA" id="ARBA00003279"/>
    </source>
</evidence>
<gene>
    <name evidence="10" type="ORF">GV832_10345</name>
</gene>
<dbReference type="InterPro" id="IPR001958">
    <property type="entry name" value="Tet-R_TetA/multi-R_MdtG-like"/>
</dbReference>
<comment type="subcellular location">
    <subcellularLocation>
        <location evidence="2">Membrane</location>
        <topology evidence="2">Multi-pass membrane protein</topology>
    </subcellularLocation>
</comment>
<evidence type="ECO:0000313" key="10">
    <source>
        <dbReference type="EMBL" id="NBZ87978.1"/>
    </source>
</evidence>
<evidence type="ECO:0000256" key="7">
    <source>
        <dbReference type="ARBA" id="ARBA00023136"/>
    </source>
</evidence>
<comment type="function">
    <text evidence="1">Resistance to tetracycline by an active tetracycline efflux. This is an energy-dependent process that decreases the accumulation of the antibiotic in whole cells. This protein functions as a metal-tetracycline/H(+) antiporter.</text>
</comment>
<keyword evidence="4" id="KW-0813">Transport</keyword>
<dbReference type="InterPro" id="IPR011701">
    <property type="entry name" value="MFS"/>
</dbReference>
<feature type="transmembrane region" description="Helical" evidence="8">
    <location>
        <begin position="255"/>
        <end position="277"/>
    </location>
</feature>
<dbReference type="InterPro" id="IPR036259">
    <property type="entry name" value="MFS_trans_sf"/>
</dbReference>
<evidence type="ECO:0000256" key="4">
    <source>
        <dbReference type="ARBA" id="ARBA00022448"/>
    </source>
</evidence>
<organism evidence="10 11">
    <name type="scientific">Stagnihabitans tardus</name>
    <dbReference type="NCBI Taxonomy" id="2699202"/>
    <lineage>
        <taxon>Bacteria</taxon>
        <taxon>Pseudomonadati</taxon>
        <taxon>Pseudomonadota</taxon>
        <taxon>Alphaproteobacteria</taxon>
        <taxon>Rhodobacterales</taxon>
        <taxon>Paracoccaceae</taxon>
        <taxon>Stagnihabitans</taxon>
    </lineage>
</organism>
<dbReference type="PANTHER" id="PTHR23504:SF15">
    <property type="entry name" value="MAJOR FACILITATOR SUPERFAMILY (MFS) PROFILE DOMAIN-CONTAINING PROTEIN"/>
    <property type="match status" value="1"/>
</dbReference>
<keyword evidence="6 8" id="KW-1133">Transmembrane helix</keyword>
<dbReference type="EMBL" id="JAABNR010000008">
    <property type="protein sequence ID" value="NBZ87978.1"/>
    <property type="molecule type" value="Genomic_DNA"/>
</dbReference>
<feature type="transmembrane region" description="Helical" evidence="8">
    <location>
        <begin position="140"/>
        <end position="163"/>
    </location>
</feature>
<dbReference type="RefSeq" id="WP_168774781.1">
    <property type="nucleotide sequence ID" value="NZ_JAABNR010000008.1"/>
</dbReference>
<dbReference type="Proteomes" id="UP001193501">
    <property type="component" value="Unassembled WGS sequence"/>
</dbReference>
<dbReference type="InterPro" id="IPR005829">
    <property type="entry name" value="Sugar_transporter_CS"/>
</dbReference>
<evidence type="ECO:0000313" key="11">
    <source>
        <dbReference type="Proteomes" id="UP001193501"/>
    </source>
</evidence>
<feature type="transmembrane region" description="Helical" evidence="8">
    <location>
        <begin position="351"/>
        <end position="371"/>
    </location>
</feature>
<reference evidence="10" key="1">
    <citation type="submission" date="2020-01" db="EMBL/GenBank/DDBJ databases">
        <authorList>
            <person name="Chen W.-M."/>
        </authorList>
    </citation>
    <scope>NUCLEOTIDE SEQUENCE</scope>
    <source>
        <strain evidence="10">CYK-10</strain>
    </source>
</reference>
<evidence type="ECO:0000256" key="6">
    <source>
        <dbReference type="ARBA" id="ARBA00022989"/>
    </source>
</evidence>
<keyword evidence="11" id="KW-1185">Reference proteome</keyword>
<keyword evidence="5 8" id="KW-0812">Transmembrane</keyword>
<evidence type="ECO:0000256" key="8">
    <source>
        <dbReference type="SAM" id="Phobius"/>
    </source>
</evidence>
<feature type="transmembrane region" description="Helical" evidence="8">
    <location>
        <begin position="83"/>
        <end position="101"/>
    </location>
</feature>
<sequence>MSDASAVPQRRAFLFVLITVFLDMVGFGIIIPVLPQLIETVGHVDLAHAAIIGGWMGAAYSIAQFLCGPLMGNLSDRFGRRPLLLLAVFGLGVDFLMQALAPNLEWLFAGRVLAGICGASWIIANAFVADISAPEDRARLFGIMGAAFGLGFIIGPAIGGLLGTFGPRVPFYVAAAVSGLNLVFGFFILPETLAPENRRPFDWKRANPFGAFRIFASYRGVLPMCTVLAMFFFFTSVYPALWPFWAKARFDWSEAMIGGSLALFGLIMAGFQGGLSGPFVKWFGERRTVAIGLVCAMVAATGYGIVWTLPLVVVLMFVHGPEGFIHPMLTALMSKEVPENAQGELQGGLSAIMNIAMMLGTIFYSQLFGFFMSDAAPFQSPNVSYYVAGAGLAAALGVFLWLIGHQREA</sequence>
<evidence type="ECO:0000259" key="9">
    <source>
        <dbReference type="PROSITE" id="PS50850"/>
    </source>
</evidence>
<dbReference type="PRINTS" id="PR01035">
    <property type="entry name" value="TCRTETA"/>
</dbReference>
<dbReference type="InterPro" id="IPR020846">
    <property type="entry name" value="MFS_dom"/>
</dbReference>
<comment type="caution">
    <text evidence="10">The sequence shown here is derived from an EMBL/GenBank/DDBJ whole genome shotgun (WGS) entry which is preliminary data.</text>
</comment>
<dbReference type="SUPFAM" id="SSF103473">
    <property type="entry name" value="MFS general substrate transporter"/>
    <property type="match status" value="1"/>
</dbReference>
<feature type="transmembrane region" description="Helical" evidence="8">
    <location>
        <begin position="383"/>
        <end position="403"/>
    </location>
</feature>
<name>A0AAE5BW58_9RHOB</name>
<evidence type="ECO:0000256" key="2">
    <source>
        <dbReference type="ARBA" id="ARBA00004141"/>
    </source>
</evidence>
<protein>
    <submittedName>
        <fullName evidence="10">MFS transporter</fullName>
    </submittedName>
</protein>
<feature type="transmembrane region" description="Helical" evidence="8">
    <location>
        <begin position="12"/>
        <end position="34"/>
    </location>
</feature>
<dbReference type="Pfam" id="PF07690">
    <property type="entry name" value="MFS_1"/>
    <property type="match status" value="1"/>
</dbReference>
<evidence type="ECO:0000256" key="3">
    <source>
        <dbReference type="ARBA" id="ARBA00007520"/>
    </source>
</evidence>
<feature type="transmembrane region" description="Helical" evidence="8">
    <location>
        <begin position="107"/>
        <end position="128"/>
    </location>
</feature>
<comment type="similarity">
    <text evidence="3">Belongs to the major facilitator superfamily. TCR/Tet family.</text>
</comment>
<dbReference type="PANTHER" id="PTHR23504">
    <property type="entry name" value="MAJOR FACILITATOR SUPERFAMILY DOMAIN-CONTAINING PROTEIN 10"/>
    <property type="match status" value="1"/>
</dbReference>
<feature type="transmembrane region" description="Helical" evidence="8">
    <location>
        <begin position="289"/>
        <end position="318"/>
    </location>
</feature>
<dbReference type="PROSITE" id="PS50850">
    <property type="entry name" value="MFS"/>
    <property type="match status" value="1"/>
</dbReference>
<keyword evidence="7 8" id="KW-0472">Membrane</keyword>
<dbReference type="GO" id="GO:0016020">
    <property type="term" value="C:membrane"/>
    <property type="evidence" value="ECO:0007669"/>
    <property type="project" value="UniProtKB-SubCell"/>
</dbReference>
<feature type="transmembrane region" description="Helical" evidence="8">
    <location>
        <begin position="46"/>
        <end position="71"/>
    </location>
</feature>
<accession>A0AAE5BW58</accession>